<accession>A0ABP8FDM0</accession>
<dbReference type="PROSITE" id="PS51257">
    <property type="entry name" value="PROKAR_LIPOPROTEIN"/>
    <property type="match status" value="1"/>
</dbReference>
<reference evidence="2" key="1">
    <citation type="journal article" date="2019" name="Int. J. Syst. Evol. Microbiol.">
        <title>The Global Catalogue of Microorganisms (GCM) 10K type strain sequencing project: providing services to taxonomists for standard genome sequencing and annotation.</title>
        <authorList>
            <consortium name="The Broad Institute Genomics Platform"/>
            <consortium name="The Broad Institute Genome Sequencing Center for Infectious Disease"/>
            <person name="Wu L."/>
            <person name="Ma J."/>
        </authorList>
    </citation>
    <scope>NUCLEOTIDE SEQUENCE [LARGE SCALE GENOMIC DNA]</scope>
    <source>
        <strain evidence="2">JCM 17917</strain>
    </source>
</reference>
<comment type="caution">
    <text evidence="1">The sequence shown here is derived from an EMBL/GenBank/DDBJ whole genome shotgun (WGS) entry which is preliminary data.</text>
</comment>
<gene>
    <name evidence="1" type="ORF">GCM10023183_11650</name>
</gene>
<dbReference type="EMBL" id="BAABGX010000001">
    <property type="protein sequence ID" value="GAA4300945.1"/>
    <property type="molecule type" value="Genomic_DNA"/>
</dbReference>
<organism evidence="1 2">
    <name type="scientific">Nibribacter koreensis</name>
    <dbReference type="NCBI Taxonomy" id="1084519"/>
    <lineage>
        <taxon>Bacteria</taxon>
        <taxon>Pseudomonadati</taxon>
        <taxon>Bacteroidota</taxon>
        <taxon>Cytophagia</taxon>
        <taxon>Cytophagales</taxon>
        <taxon>Hymenobacteraceae</taxon>
        <taxon>Nibribacter</taxon>
    </lineage>
</organism>
<dbReference type="Proteomes" id="UP001501844">
    <property type="component" value="Unassembled WGS sequence"/>
</dbReference>
<proteinExistence type="predicted"/>
<name>A0ABP8FDM0_9BACT</name>
<protein>
    <submittedName>
        <fullName evidence="1">Uncharacterized protein</fullName>
    </submittedName>
</protein>
<keyword evidence="2" id="KW-1185">Reference proteome</keyword>
<sequence length="203" mass="22291">MHMKLSKICIPVIYSFLIITSCTPSDTSNEQYSTTVEETTSLPEVKEEPVLESPYKGNKLENGKSPLDACFGKGKYAGKAWIEFKNDYDTDAIVCLVSLNSGKVIRNEYIQAGANFKMSKIPAGTYYLKTYQGNDWNPKRTNICGTKGGFDSDADFSTSDDPDDHIVISNSRSGYTTGSITLYTVSNGNMATAAISEEAFFNN</sequence>
<evidence type="ECO:0000313" key="1">
    <source>
        <dbReference type="EMBL" id="GAA4300945.1"/>
    </source>
</evidence>
<evidence type="ECO:0000313" key="2">
    <source>
        <dbReference type="Proteomes" id="UP001501844"/>
    </source>
</evidence>